<evidence type="ECO:0000313" key="1">
    <source>
        <dbReference type="EMBL" id="KRM75936.1"/>
    </source>
</evidence>
<organism evidence="1 2">
    <name type="scientific">Secundilactobacillus collinoides DSM 20515 = JCM 1123</name>
    <dbReference type="NCBI Taxonomy" id="1423733"/>
    <lineage>
        <taxon>Bacteria</taxon>
        <taxon>Bacillati</taxon>
        <taxon>Bacillota</taxon>
        <taxon>Bacilli</taxon>
        <taxon>Lactobacillales</taxon>
        <taxon>Lactobacillaceae</taxon>
        <taxon>Secundilactobacillus</taxon>
    </lineage>
</organism>
<dbReference type="Proteomes" id="UP000051845">
    <property type="component" value="Unassembled WGS sequence"/>
</dbReference>
<dbReference type="AlphaFoldDB" id="A0A0R2BAD6"/>
<proteinExistence type="predicted"/>
<comment type="caution">
    <text evidence="1">The sequence shown here is derived from an EMBL/GenBank/DDBJ whole genome shotgun (WGS) entry which is preliminary data.</text>
</comment>
<sequence length="61" mass="6992">MLRLNHHKSIESEENIVSLDNDSILKLIKLTDTNLYVSKVYSERKRGVVTQITEVTLSFAT</sequence>
<reference evidence="1 2" key="1">
    <citation type="journal article" date="2015" name="Genome Announc.">
        <title>Expanding the biotechnology potential of lactobacilli through comparative genomics of 213 strains and associated genera.</title>
        <authorList>
            <person name="Sun Z."/>
            <person name="Harris H.M."/>
            <person name="McCann A."/>
            <person name="Guo C."/>
            <person name="Argimon S."/>
            <person name="Zhang W."/>
            <person name="Yang X."/>
            <person name="Jeffery I.B."/>
            <person name="Cooney J.C."/>
            <person name="Kagawa T.F."/>
            <person name="Liu W."/>
            <person name="Song Y."/>
            <person name="Salvetti E."/>
            <person name="Wrobel A."/>
            <person name="Rasinkangas P."/>
            <person name="Parkhill J."/>
            <person name="Rea M.C."/>
            <person name="O'Sullivan O."/>
            <person name="Ritari J."/>
            <person name="Douillard F.P."/>
            <person name="Paul Ross R."/>
            <person name="Yang R."/>
            <person name="Briner A.E."/>
            <person name="Felis G.E."/>
            <person name="de Vos W.M."/>
            <person name="Barrangou R."/>
            <person name="Klaenhammer T.R."/>
            <person name="Caufield P.W."/>
            <person name="Cui Y."/>
            <person name="Zhang H."/>
            <person name="O'Toole P.W."/>
        </authorList>
    </citation>
    <scope>NUCLEOTIDE SEQUENCE [LARGE SCALE GENOMIC DNA]</scope>
    <source>
        <strain evidence="1 2">DSM 20515</strain>
    </source>
</reference>
<dbReference type="STRING" id="33960.TY91_10820"/>
<accession>A0A0R2BAD6</accession>
<name>A0A0R2BAD6_SECCO</name>
<dbReference type="EMBL" id="AYYR01000043">
    <property type="protein sequence ID" value="KRM75936.1"/>
    <property type="molecule type" value="Genomic_DNA"/>
</dbReference>
<evidence type="ECO:0000313" key="2">
    <source>
        <dbReference type="Proteomes" id="UP000051845"/>
    </source>
</evidence>
<gene>
    <name evidence="1" type="ORF">FC82_GL002097</name>
</gene>
<protein>
    <submittedName>
        <fullName evidence="1">Uncharacterized protein</fullName>
    </submittedName>
</protein>
<dbReference type="PATRIC" id="fig|1423733.4.peg.2202"/>